<evidence type="ECO:0000313" key="1">
    <source>
        <dbReference type="EMBL" id="PLS29217.1"/>
    </source>
</evidence>
<reference evidence="1 2" key="1">
    <citation type="submission" date="2017-07" db="EMBL/GenBank/DDBJ databases">
        <title>Bifidobacterium novel species.</title>
        <authorList>
            <person name="Lugli G.A."/>
            <person name="Milani C."/>
            <person name="Duranti S."/>
            <person name="Mangifesta M."/>
        </authorList>
    </citation>
    <scope>NUCLEOTIDE SEQUENCE [LARGE SCALE GENOMIC DNA]</scope>
    <source>
        <strain evidence="1 2">77</strain>
    </source>
</reference>
<proteinExistence type="predicted"/>
<dbReference type="OrthoDB" id="9905212at2"/>
<organism evidence="1 2">
    <name type="scientific">Bifidobacterium parmae</name>
    <dbReference type="NCBI Taxonomy" id="361854"/>
    <lineage>
        <taxon>Bacteria</taxon>
        <taxon>Bacillati</taxon>
        <taxon>Actinomycetota</taxon>
        <taxon>Actinomycetes</taxon>
        <taxon>Bifidobacteriales</taxon>
        <taxon>Bifidobacteriaceae</taxon>
        <taxon>Bifidobacterium</taxon>
    </lineage>
</organism>
<sequence length="119" mass="12912">MSTRLKALDTMLEMQGIGGLTEYMDDGSLILFIRDSATVDGEQSGREWSFRAETLDDVAREVRHIADDVMEPTAIVTGMLDDGVDIDTAHHRMCTVRDGLHEGAAMADDLAKALAVTAS</sequence>
<name>A0A2N5J4W0_9BIFI</name>
<protein>
    <submittedName>
        <fullName evidence="1">Uncharacterized protein</fullName>
    </submittedName>
</protein>
<comment type="caution">
    <text evidence="1">The sequence shown here is derived from an EMBL/GenBank/DDBJ whole genome shotgun (WGS) entry which is preliminary data.</text>
</comment>
<dbReference type="RefSeq" id="WP_101621844.1">
    <property type="nucleotide sequence ID" value="NZ_NMWT01000007.1"/>
</dbReference>
<gene>
    <name evidence="1" type="ORF">Uis4E_0637</name>
</gene>
<dbReference type="EMBL" id="NMWT01000007">
    <property type="protein sequence ID" value="PLS29217.1"/>
    <property type="molecule type" value="Genomic_DNA"/>
</dbReference>
<evidence type="ECO:0000313" key="2">
    <source>
        <dbReference type="Proteomes" id="UP000235034"/>
    </source>
</evidence>
<keyword evidence="2" id="KW-1185">Reference proteome</keyword>
<accession>A0A2N5J4W0</accession>
<dbReference type="Proteomes" id="UP000235034">
    <property type="component" value="Unassembled WGS sequence"/>
</dbReference>
<dbReference type="AlphaFoldDB" id="A0A2N5J4W0"/>